<accession>A0ABW5M7D3</accession>
<proteinExistence type="predicted"/>
<dbReference type="RefSeq" id="WP_381525480.1">
    <property type="nucleotide sequence ID" value="NZ_JBHULN010000013.1"/>
</dbReference>
<dbReference type="Pfam" id="PF00534">
    <property type="entry name" value="Glycos_transf_1"/>
    <property type="match status" value="1"/>
</dbReference>
<dbReference type="InterPro" id="IPR001296">
    <property type="entry name" value="Glyco_trans_1"/>
</dbReference>
<gene>
    <name evidence="4" type="ORF">ACFSUS_19780</name>
</gene>
<comment type="caution">
    <text evidence="4">The sequence shown here is derived from an EMBL/GenBank/DDBJ whole genome shotgun (WGS) entry which is preliminary data.</text>
</comment>
<evidence type="ECO:0000259" key="3">
    <source>
        <dbReference type="Pfam" id="PF13439"/>
    </source>
</evidence>
<evidence type="ECO:0000259" key="2">
    <source>
        <dbReference type="Pfam" id="PF00534"/>
    </source>
</evidence>
<dbReference type="InterPro" id="IPR028098">
    <property type="entry name" value="Glyco_trans_4-like_N"/>
</dbReference>
<sequence>MPQLFLDAERMANLTSGLGQVCLHLGRELVRQKPPGWELTFLVPQQQVGLFGPSADYIVASRWRRVWHPWTFDVWHSPYQNTRFIPTRKTKFIYTILDLNYLSLPIYSAQRKARQKKHYQQCINQAAAITTISDYVARDVRQQLVVPNTTPLEVIYCGVETPSAAPTTSPTVQPDRPFLFFIGMLQPYKNVHTLLPILEAHPDYQLVLAGPNDKPYAQEIYQQAQQMGVADRLLMPGPVDEPTKWWLYANCEALMFPSLMEGFGLPVVEAMAFGKPVFCSPLTSLPEVGGPDAFYFPSFDAETVVNTFRQGMEIYRRDPDLPNRLQQYRQQFQWDVVAGDYWQLYQDVFAGKKTILSQRASLAKTN</sequence>
<keyword evidence="5" id="KW-1185">Reference proteome</keyword>
<evidence type="ECO:0000313" key="5">
    <source>
        <dbReference type="Proteomes" id="UP001597469"/>
    </source>
</evidence>
<dbReference type="CDD" id="cd03809">
    <property type="entry name" value="GT4_MtfB-like"/>
    <property type="match status" value="1"/>
</dbReference>
<evidence type="ECO:0000256" key="1">
    <source>
        <dbReference type="ARBA" id="ARBA00022679"/>
    </source>
</evidence>
<dbReference type="Gene3D" id="3.40.50.2000">
    <property type="entry name" value="Glycogen Phosphorylase B"/>
    <property type="match status" value="2"/>
</dbReference>
<feature type="domain" description="Glycosyltransferase subfamily 4-like N-terminal" evidence="3">
    <location>
        <begin position="52"/>
        <end position="161"/>
    </location>
</feature>
<feature type="domain" description="Glycosyl transferase family 1" evidence="2">
    <location>
        <begin position="173"/>
        <end position="328"/>
    </location>
</feature>
<protein>
    <submittedName>
        <fullName evidence="4">Glycosyltransferase family 4 protein</fullName>
    </submittedName>
</protein>
<reference evidence="5" key="1">
    <citation type="journal article" date="2019" name="Int. J. Syst. Evol. Microbiol.">
        <title>The Global Catalogue of Microorganisms (GCM) 10K type strain sequencing project: providing services to taxonomists for standard genome sequencing and annotation.</title>
        <authorList>
            <consortium name="The Broad Institute Genomics Platform"/>
            <consortium name="The Broad Institute Genome Sequencing Center for Infectious Disease"/>
            <person name="Wu L."/>
            <person name="Ma J."/>
        </authorList>
    </citation>
    <scope>NUCLEOTIDE SEQUENCE [LARGE SCALE GENOMIC DNA]</scope>
    <source>
        <strain evidence="5">KCTC 42805</strain>
    </source>
</reference>
<organism evidence="4 5">
    <name type="scientific">Spirosoma soli</name>
    <dbReference type="NCBI Taxonomy" id="1770529"/>
    <lineage>
        <taxon>Bacteria</taxon>
        <taxon>Pseudomonadati</taxon>
        <taxon>Bacteroidota</taxon>
        <taxon>Cytophagia</taxon>
        <taxon>Cytophagales</taxon>
        <taxon>Cytophagaceae</taxon>
        <taxon>Spirosoma</taxon>
    </lineage>
</organism>
<dbReference type="Pfam" id="PF13439">
    <property type="entry name" value="Glyco_transf_4"/>
    <property type="match status" value="1"/>
</dbReference>
<dbReference type="Proteomes" id="UP001597469">
    <property type="component" value="Unassembled WGS sequence"/>
</dbReference>
<dbReference type="PANTHER" id="PTHR46401">
    <property type="entry name" value="GLYCOSYLTRANSFERASE WBBK-RELATED"/>
    <property type="match status" value="1"/>
</dbReference>
<name>A0ABW5M7D3_9BACT</name>
<dbReference type="SUPFAM" id="SSF53756">
    <property type="entry name" value="UDP-Glycosyltransferase/glycogen phosphorylase"/>
    <property type="match status" value="1"/>
</dbReference>
<dbReference type="EMBL" id="JBHULN010000013">
    <property type="protein sequence ID" value="MFD2572892.1"/>
    <property type="molecule type" value="Genomic_DNA"/>
</dbReference>
<evidence type="ECO:0000313" key="4">
    <source>
        <dbReference type="EMBL" id="MFD2572892.1"/>
    </source>
</evidence>
<keyword evidence="1" id="KW-0808">Transferase</keyword>
<dbReference type="PANTHER" id="PTHR46401:SF2">
    <property type="entry name" value="GLYCOSYLTRANSFERASE WBBK-RELATED"/>
    <property type="match status" value="1"/>
</dbReference>